<feature type="transmembrane region" description="Helical" evidence="1">
    <location>
        <begin position="579"/>
        <end position="608"/>
    </location>
</feature>
<feature type="transmembrane region" description="Helical" evidence="1">
    <location>
        <begin position="107"/>
        <end position="130"/>
    </location>
</feature>
<accession>A0A2P8EWF3</accession>
<feature type="transmembrane region" description="Helical" evidence="1">
    <location>
        <begin position="615"/>
        <end position="633"/>
    </location>
</feature>
<feature type="domain" description="DUF112" evidence="2">
    <location>
        <begin position="18"/>
        <end position="436"/>
    </location>
</feature>
<feature type="transmembrane region" description="Helical" evidence="1">
    <location>
        <begin position="387"/>
        <end position="403"/>
    </location>
</feature>
<evidence type="ECO:0000313" key="4">
    <source>
        <dbReference type="Proteomes" id="UP000240418"/>
    </source>
</evidence>
<dbReference type="OrthoDB" id="9791872at2"/>
<dbReference type="PANTHER" id="PTHR35342">
    <property type="entry name" value="TRICARBOXYLIC TRANSPORT PROTEIN"/>
    <property type="match status" value="1"/>
</dbReference>
<evidence type="ECO:0000259" key="2">
    <source>
        <dbReference type="Pfam" id="PF01970"/>
    </source>
</evidence>
<feature type="transmembrane region" description="Helical" evidence="1">
    <location>
        <begin position="136"/>
        <end position="160"/>
    </location>
</feature>
<dbReference type="RefSeq" id="WP_106610628.1">
    <property type="nucleotide sequence ID" value="NZ_PYGJ01000031.1"/>
</dbReference>
<feature type="transmembrane region" description="Helical" evidence="1">
    <location>
        <begin position="465"/>
        <end position="483"/>
    </location>
</feature>
<feature type="transmembrane region" description="Helical" evidence="1">
    <location>
        <begin position="503"/>
        <end position="520"/>
    </location>
</feature>
<name>A0A2P8EWF3_9RHOB</name>
<dbReference type="InterPro" id="IPR002823">
    <property type="entry name" value="DUF112_TM"/>
</dbReference>
<keyword evidence="1" id="KW-0472">Membrane</keyword>
<keyword evidence="1" id="KW-0812">Transmembrane</keyword>
<feature type="transmembrane region" description="Helical" evidence="1">
    <location>
        <begin position="167"/>
        <end position="185"/>
    </location>
</feature>
<dbReference type="Proteomes" id="UP000240418">
    <property type="component" value="Unassembled WGS sequence"/>
</dbReference>
<feature type="transmembrane region" description="Helical" evidence="1">
    <location>
        <begin position="355"/>
        <end position="375"/>
    </location>
</feature>
<evidence type="ECO:0000256" key="1">
    <source>
        <dbReference type="SAM" id="Phobius"/>
    </source>
</evidence>
<gene>
    <name evidence="3" type="ORF">CLV88_1315</name>
</gene>
<dbReference type="AlphaFoldDB" id="A0A2P8EWF3"/>
<sequence>MYEAAIAALAQLATLQTMLALLAGVIVGLVVGILPGLGGTAGLALLLPIVFGMEPSSALAMMIGLLAVTTTSDTFPSVLMGIPGTSGSQATVLDGFPMTKKGEGTRALSIAFISSLFGGIFGAFVLSFAVVFATPIILQIGFGEQLMLVILALSMVGILTGANIWKGLAACSLGLLLGALGSAPLSGVQRAAFGTEYLLDPLPLVIIGLAMFATPEIVDLLRRQSTISETGRLERTGWAKGFHDWRKNWWLSLRCSMIGSLIGALPGLGGSVVDWIAYGHAVQTTKNRESYGTGDPRGVVAPESANNAKEGGALVPTLLLGIPGSGSMAILLGGLILIGIEPGKDMIDNNMDKVYLMIWSIAVANIVGAGICFFLAPQIARITTIKYTLIAPFMIGLIFFAAFQATRNWGDLIALLLLSVLGIYMKRFGWSRPALLIGFVLSTRVEASVYQTVTLYGITFIERPIVQFLIVLTALSIALAVFFKQKSSEPVTVDGPHSHLRLVPQWAFVIGVIALSLYVFQDALKFNSLTGMYPLVASVSTLVFLAPVVLMMAFKRAPSDFFYDAELKSVPEGGRSAEFYIGMLIVMLLFSGIVGFVLGIATFIALFLYRAAHVLWWKAILGGVGFILFLGIISDQLTLRYPTGLLQNYLSLPWPLQ</sequence>
<keyword evidence="1" id="KW-1133">Transmembrane helix</keyword>
<comment type="caution">
    <text evidence="3">The sequence shown here is derived from an EMBL/GenBank/DDBJ whole genome shotgun (WGS) entry which is preliminary data.</text>
</comment>
<evidence type="ECO:0000313" key="3">
    <source>
        <dbReference type="EMBL" id="PSL13810.1"/>
    </source>
</evidence>
<reference evidence="3 4" key="1">
    <citation type="submission" date="2018-03" db="EMBL/GenBank/DDBJ databases">
        <title>Genomic Encyclopedia of Archaeal and Bacterial Type Strains, Phase II (KMG-II): from individual species to whole genera.</title>
        <authorList>
            <person name="Goeker M."/>
        </authorList>
    </citation>
    <scope>NUCLEOTIDE SEQUENCE [LARGE SCALE GENOMIC DNA]</scope>
    <source>
        <strain evidence="3 4">DSM 100673</strain>
    </source>
</reference>
<feature type="transmembrane region" description="Helical" evidence="1">
    <location>
        <begin position="409"/>
        <end position="425"/>
    </location>
</feature>
<feature type="transmembrane region" description="Helical" evidence="1">
    <location>
        <begin position="532"/>
        <end position="554"/>
    </location>
</feature>
<dbReference type="EMBL" id="PYGJ01000031">
    <property type="protein sequence ID" value="PSL13810.1"/>
    <property type="molecule type" value="Genomic_DNA"/>
</dbReference>
<proteinExistence type="predicted"/>
<dbReference type="Pfam" id="PF01970">
    <property type="entry name" value="TctA"/>
    <property type="match status" value="1"/>
</dbReference>
<keyword evidence="4" id="KW-1185">Reference proteome</keyword>
<organism evidence="3 4">
    <name type="scientific">Shimia abyssi</name>
    <dbReference type="NCBI Taxonomy" id="1662395"/>
    <lineage>
        <taxon>Bacteria</taxon>
        <taxon>Pseudomonadati</taxon>
        <taxon>Pseudomonadota</taxon>
        <taxon>Alphaproteobacteria</taxon>
        <taxon>Rhodobacterales</taxon>
        <taxon>Roseobacteraceae</taxon>
    </lineage>
</organism>
<feature type="transmembrane region" description="Helical" evidence="1">
    <location>
        <begin position="318"/>
        <end position="340"/>
    </location>
</feature>
<dbReference type="PANTHER" id="PTHR35342:SF5">
    <property type="entry name" value="TRICARBOXYLIC TRANSPORT PROTEIN"/>
    <property type="match status" value="1"/>
</dbReference>
<protein>
    <submittedName>
        <fullName evidence="3">TctA family transporter</fullName>
    </submittedName>
</protein>